<feature type="region of interest" description="Disordered" evidence="1">
    <location>
        <begin position="14"/>
        <end position="34"/>
    </location>
</feature>
<gene>
    <name evidence="2" type="ORF">PEVE_00039816</name>
</gene>
<organism evidence="2 3">
    <name type="scientific">Porites evermanni</name>
    <dbReference type="NCBI Taxonomy" id="104178"/>
    <lineage>
        <taxon>Eukaryota</taxon>
        <taxon>Metazoa</taxon>
        <taxon>Cnidaria</taxon>
        <taxon>Anthozoa</taxon>
        <taxon>Hexacorallia</taxon>
        <taxon>Scleractinia</taxon>
        <taxon>Fungiina</taxon>
        <taxon>Poritidae</taxon>
        <taxon>Porites</taxon>
    </lineage>
</organism>
<dbReference type="Proteomes" id="UP001159427">
    <property type="component" value="Unassembled WGS sequence"/>
</dbReference>
<reference evidence="2 3" key="1">
    <citation type="submission" date="2022-05" db="EMBL/GenBank/DDBJ databases">
        <authorList>
            <consortium name="Genoscope - CEA"/>
            <person name="William W."/>
        </authorList>
    </citation>
    <scope>NUCLEOTIDE SEQUENCE [LARGE SCALE GENOMIC DNA]</scope>
</reference>
<accession>A0ABN8LQR5</accession>
<comment type="caution">
    <text evidence="2">The sequence shown here is derived from an EMBL/GenBank/DDBJ whole genome shotgun (WGS) entry which is preliminary data.</text>
</comment>
<keyword evidence="3" id="KW-1185">Reference proteome</keyword>
<dbReference type="EMBL" id="CALNXI010000071">
    <property type="protein sequence ID" value="CAH3017771.1"/>
    <property type="molecule type" value="Genomic_DNA"/>
</dbReference>
<evidence type="ECO:0000256" key="1">
    <source>
        <dbReference type="SAM" id="MobiDB-lite"/>
    </source>
</evidence>
<feature type="region of interest" description="Disordered" evidence="1">
    <location>
        <begin position="60"/>
        <end position="87"/>
    </location>
</feature>
<name>A0ABN8LQR5_9CNID</name>
<feature type="compositionally biased region" description="Basic and acidic residues" evidence="1">
    <location>
        <begin position="15"/>
        <end position="28"/>
    </location>
</feature>
<protein>
    <submittedName>
        <fullName evidence="2">Uncharacterized protein</fullName>
    </submittedName>
</protein>
<feature type="compositionally biased region" description="Polar residues" evidence="1">
    <location>
        <begin position="70"/>
        <end position="87"/>
    </location>
</feature>
<evidence type="ECO:0000313" key="3">
    <source>
        <dbReference type="Proteomes" id="UP001159427"/>
    </source>
</evidence>
<evidence type="ECO:0000313" key="2">
    <source>
        <dbReference type="EMBL" id="CAH3017771.1"/>
    </source>
</evidence>
<proteinExistence type="predicted"/>
<sequence length="233" mass="26613">MPYRECFQRSTLPKLIDDHRSSGKHKDWSQASSQVNARERLRFQSYADKLSGGIQYWHKHKQKSIKPRAWNSTRSNKSQPPGLSQNSKCAKCGGLLSEQISVRPQVKERRSCGFGKEYCDVIGPCADCCLAEQRNAIADKQTVEFPGLEVTPRRLVAPALVQVMMANKGDNVSELEHSHQSKSSVLELPPISFDTVRYMRREAGSSKHKRKSFMEDHQKQTLKKYIEIRLPKI</sequence>